<keyword evidence="4" id="KW-1185">Reference proteome</keyword>
<reference evidence="3 4" key="1">
    <citation type="submission" date="2019-05" db="EMBL/GenBank/DDBJ databases">
        <title>Another draft genome of Portunus trituberculatus and its Hox gene families provides insights of decapod evolution.</title>
        <authorList>
            <person name="Jeong J.-H."/>
            <person name="Song I."/>
            <person name="Kim S."/>
            <person name="Choi T."/>
            <person name="Kim D."/>
            <person name="Ryu S."/>
            <person name="Kim W."/>
        </authorList>
    </citation>
    <scope>NUCLEOTIDE SEQUENCE [LARGE SCALE GENOMIC DNA]</scope>
    <source>
        <tissue evidence="3">Muscle</tissue>
    </source>
</reference>
<dbReference type="EMBL" id="VSRR010034031">
    <property type="protein sequence ID" value="MPC72047.1"/>
    <property type="molecule type" value="Genomic_DNA"/>
</dbReference>
<accession>A0A5B7HS27</accession>
<feature type="region of interest" description="Disordered" evidence="1">
    <location>
        <begin position="1"/>
        <end position="27"/>
    </location>
</feature>
<keyword evidence="2" id="KW-0472">Membrane</keyword>
<organism evidence="3 4">
    <name type="scientific">Portunus trituberculatus</name>
    <name type="common">Swimming crab</name>
    <name type="synonym">Neptunus trituberculatus</name>
    <dbReference type="NCBI Taxonomy" id="210409"/>
    <lineage>
        <taxon>Eukaryota</taxon>
        <taxon>Metazoa</taxon>
        <taxon>Ecdysozoa</taxon>
        <taxon>Arthropoda</taxon>
        <taxon>Crustacea</taxon>
        <taxon>Multicrustacea</taxon>
        <taxon>Malacostraca</taxon>
        <taxon>Eumalacostraca</taxon>
        <taxon>Eucarida</taxon>
        <taxon>Decapoda</taxon>
        <taxon>Pleocyemata</taxon>
        <taxon>Brachyura</taxon>
        <taxon>Eubrachyura</taxon>
        <taxon>Portunoidea</taxon>
        <taxon>Portunidae</taxon>
        <taxon>Portuninae</taxon>
        <taxon>Portunus</taxon>
    </lineage>
</organism>
<dbReference type="Proteomes" id="UP000324222">
    <property type="component" value="Unassembled WGS sequence"/>
</dbReference>
<evidence type="ECO:0000256" key="1">
    <source>
        <dbReference type="SAM" id="MobiDB-lite"/>
    </source>
</evidence>
<keyword evidence="2" id="KW-0812">Transmembrane</keyword>
<sequence>MQEATSKGKSKKKHASTNTMESNKPMKKLKVLVEKKARKLRPIAPVGIREEYVWEALFSFRPLVAQVILFIVAPILGPISPPKRIFGVTT</sequence>
<evidence type="ECO:0000256" key="2">
    <source>
        <dbReference type="SAM" id="Phobius"/>
    </source>
</evidence>
<gene>
    <name evidence="3" type="ORF">E2C01_066340</name>
</gene>
<comment type="caution">
    <text evidence="3">The sequence shown here is derived from an EMBL/GenBank/DDBJ whole genome shotgun (WGS) entry which is preliminary data.</text>
</comment>
<name>A0A5B7HS27_PORTR</name>
<feature type="transmembrane region" description="Helical" evidence="2">
    <location>
        <begin position="58"/>
        <end position="76"/>
    </location>
</feature>
<proteinExistence type="predicted"/>
<protein>
    <submittedName>
        <fullName evidence="3">Uncharacterized protein</fullName>
    </submittedName>
</protein>
<evidence type="ECO:0000313" key="3">
    <source>
        <dbReference type="EMBL" id="MPC72047.1"/>
    </source>
</evidence>
<evidence type="ECO:0000313" key="4">
    <source>
        <dbReference type="Proteomes" id="UP000324222"/>
    </source>
</evidence>
<keyword evidence="2" id="KW-1133">Transmembrane helix</keyword>
<dbReference type="AlphaFoldDB" id="A0A5B7HS27"/>